<reference evidence="3 4" key="1">
    <citation type="submission" date="2020-06" db="EMBL/GenBank/DDBJ databases">
        <title>Interaction of electrochemicaly active bacteria, Geobacter bremensis R4 on different carbon anode.</title>
        <authorList>
            <person name="Meng L."/>
            <person name="Yoshida N."/>
        </authorList>
    </citation>
    <scope>NUCLEOTIDE SEQUENCE [LARGE SCALE GENOMIC DNA]</scope>
    <source>
        <strain evidence="3 4">R4</strain>
    </source>
</reference>
<dbReference type="Proteomes" id="UP000515472">
    <property type="component" value="Chromosome"/>
</dbReference>
<dbReference type="SUPFAM" id="SSF53041">
    <property type="entry name" value="Resolvase-like"/>
    <property type="match status" value="1"/>
</dbReference>
<protein>
    <recommendedName>
        <fullName evidence="2">Resolvase/invertase-type recombinase catalytic domain-containing protein</fullName>
    </recommendedName>
</protein>
<dbReference type="Pfam" id="PF00239">
    <property type="entry name" value="Resolvase"/>
    <property type="match status" value="1"/>
</dbReference>
<sequence>MATNYGYIDVPATTPEHYAQHYGILAFATNNGLGPVHFVNESASPPVPGTSPVLAGMVAELLPEDTMFVMTFPPLGKTTVEILNVLSDLSRRGVRVYVVNSGFRLDDNAEAHVVGTACSLIAQVETELVTRRPALKSTQEPPAEGQPTHSLRRTRKSRLDEKAGEIQSLLASGTTVAEVARLLSVNRQTLKDWCESRLLSKVQPLG</sequence>
<dbReference type="EMBL" id="AP023213">
    <property type="protein sequence ID" value="BCG46798.1"/>
    <property type="molecule type" value="Genomic_DNA"/>
</dbReference>
<dbReference type="InterPro" id="IPR006119">
    <property type="entry name" value="Resolv_N"/>
</dbReference>
<name>A0A6S6LZQ8_9BACT</name>
<dbReference type="InterPro" id="IPR036162">
    <property type="entry name" value="Resolvase-like_N_sf"/>
</dbReference>
<dbReference type="KEGG" id="gbn:GEOBRER4_15480"/>
<evidence type="ECO:0000313" key="4">
    <source>
        <dbReference type="Proteomes" id="UP000515472"/>
    </source>
</evidence>
<dbReference type="AlphaFoldDB" id="A0A6S6LZQ8"/>
<feature type="domain" description="Resolvase/invertase-type recombinase catalytic" evidence="2">
    <location>
        <begin position="18"/>
        <end position="132"/>
    </location>
</feature>
<organism evidence="3 4">
    <name type="scientific">Citrifermentans bremense</name>
    <dbReference type="NCBI Taxonomy" id="60035"/>
    <lineage>
        <taxon>Bacteria</taxon>
        <taxon>Pseudomonadati</taxon>
        <taxon>Thermodesulfobacteriota</taxon>
        <taxon>Desulfuromonadia</taxon>
        <taxon>Geobacterales</taxon>
        <taxon>Geobacteraceae</taxon>
        <taxon>Citrifermentans</taxon>
    </lineage>
</organism>
<evidence type="ECO:0000259" key="2">
    <source>
        <dbReference type="Pfam" id="PF00239"/>
    </source>
</evidence>
<dbReference type="GO" id="GO:0003677">
    <property type="term" value="F:DNA binding"/>
    <property type="evidence" value="ECO:0007669"/>
    <property type="project" value="InterPro"/>
</dbReference>
<dbReference type="GO" id="GO:0000150">
    <property type="term" value="F:DNA strand exchange activity"/>
    <property type="evidence" value="ECO:0007669"/>
    <property type="project" value="InterPro"/>
</dbReference>
<feature type="region of interest" description="Disordered" evidence="1">
    <location>
        <begin position="132"/>
        <end position="157"/>
    </location>
</feature>
<accession>A0A6S6LZQ8</accession>
<dbReference type="RefSeq" id="WP_185244927.1">
    <property type="nucleotide sequence ID" value="NZ_AP023213.1"/>
</dbReference>
<evidence type="ECO:0000313" key="3">
    <source>
        <dbReference type="EMBL" id="BCG46798.1"/>
    </source>
</evidence>
<gene>
    <name evidence="3" type="ORF">GEOBRER4_n1612</name>
</gene>
<keyword evidence="4" id="KW-1185">Reference proteome</keyword>
<evidence type="ECO:0000256" key="1">
    <source>
        <dbReference type="SAM" id="MobiDB-lite"/>
    </source>
</evidence>
<proteinExistence type="predicted"/>